<reference evidence="1 2" key="1">
    <citation type="journal article" date="2023" name="BMC Biotechnol.">
        <title>Vitis rotundifolia cv Carlos genome sequencing.</title>
        <authorList>
            <person name="Huff M."/>
            <person name="Hulse-Kemp A."/>
            <person name="Scheffler B."/>
            <person name="Youngblood R."/>
            <person name="Simpson S."/>
            <person name="Babiker E."/>
            <person name="Staton M."/>
        </authorList>
    </citation>
    <scope>NUCLEOTIDE SEQUENCE [LARGE SCALE GENOMIC DNA]</scope>
    <source>
        <tissue evidence="1">Leaf</tissue>
    </source>
</reference>
<sequence length="100" mass="11712">MGLMNIQRIVLKFNQTSFYLFVVVEEKKQSFEICHNQSNMRDDSYHEKSLKVASKKQRCWSEINVGASKYKFWKVGQSEEQAIPLNDAISQILPIKLEKN</sequence>
<comment type="caution">
    <text evidence="1">The sequence shown here is derived from an EMBL/GenBank/DDBJ whole genome shotgun (WGS) entry which is preliminary data.</text>
</comment>
<protein>
    <submittedName>
        <fullName evidence="1">Uncharacterized protein</fullName>
    </submittedName>
</protein>
<dbReference type="EMBL" id="JARBHA010000012">
    <property type="protein sequence ID" value="KAJ9687701.1"/>
    <property type="molecule type" value="Genomic_DNA"/>
</dbReference>
<keyword evidence="2" id="KW-1185">Reference proteome</keyword>
<evidence type="ECO:0000313" key="1">
    <source>
        <dbReference type="EMBL" id="KAJ9687701.1"/>
    </source>
</evidence>
<gene>
    <name evidence="1" type="ORF">PVL29_016261</name>
</gene>
<organism evidence="1 2">
    <name type="scientific">Vitis rotundifolia</name>
    <name type="common">Muscadine grape</name>
    <dbReference type="NCBI Taxonomy" id="103349"/>
    <lineage>
        <taxon>Eukaryota</taxon>
        <taxon>Viridiplantae</taxon>
        <taxon>Streptophyta</taxon>
        <taxon>Embryophyta</taxon>
        <taxon>Tracheophyta</taxon>
        <taxon>Spermatophyta</taxon>
        <taxon>Magnoliopsida</taxon>
        <taxon>eudicotyledons</taxon>
        <taxon>Gunneridae</taxon>
        <taxon>Pentapetalae</taxon>
        <taxon>rosids</taxon>
        <taxon>Vitales</taxon>
        <taxon>Vitaceae</taxon>
        <taxon>Viteae</taxon>
        <taxon>Vitis</taxon>
    </lineage>
</organism>
<name>A0AA39DKH8_VITRO</name>
<accession>A0AA39DKH8</accession>
<dbReference type="Proteomes" id="UP001168098">
    <property type="component" value="Unassembled WGS sequence"/>
</dbReference>
<proteinExistence type="predicted"/>
<dbReference type="AlphaFoldDB" id="A0AA39DKH8"/>
<evidence type="ECO:0000313" key="2">
    <source>
        <dbReference type="Proteomes" id="UP001168098"/>
    </source>
</evidence>